<evidence type="ECO:0000313" key="3">
    <source>
        <dbReference type="Proteomes" id="UP000010808"/>
    </source>
</evidence>
<proteinExistence type="predicted"/>
<gene>
    <name evidence="2" type="ORF">DESAM_21778</name>
</gene>
<organism evidence="2 3">
    <name type="scientific">Maridesulfovibrio hydrothermalis AM13 = DSM 14728</name>
    <dbReference type="NCBI Taxonomy" id="1121451"/>
    <lineage>
        <taxon>Bacteria</taxon>
        <taxon>Pseudomonadati</taxon>
        <taxon>Thermodesulfobacteriota</taxon>
        <taxon>Desulfovibrionia</taxon>
        <taxon>Desulfovibrionales</taxon>
        <taxon>Desulfovibrionaceae</taxon>
        <taxon>Maridesulfovibrio</taxon>
    </lineage>
</organism>
<dbReference type="KEGG" id="dhy:DESAM_21778"/>
<accession>L0RCY3</accession>
<keyword evidence="1" id="KW-1133">Transmembrane helix</keyword>
<dbReference type="Proteomes" id="UP000010808">
    <property type="component" value="Chromosome"/>
</dbReference>
<reference evidence="2 3" key="1">
    <citation type="submission" date="2012-10" db="EMBL/GenBank/DDBJ databases">
        <authorList>
            <person name="Genoscope - CEA"/>
        </authorList>
    </citation>
    <scope>NUCLEOTIDE SEQUENCE [LARGE SCALE GENOMIC DNA]</scope>
    <source>
        <strain evidence="3">AM13 / DSM 14728</strain>
    </source>
</reference>
<sequence length="42" mass="5104">MLHITHYPHHSKLFKVTLGYLRLLNVTMCYLRLFFKNLVKIT</sequence>
<dbReference type="HOGENOM" id="CLU_3250486_0_0_7"/>
<dbReference type="STRING" id="1121451.DESAM_21778"/>
<evidence type="ECO:0000256" key="1">
    <source>
        <dbReference type="SAM" id="Phobius"/>
    </source>
</evidence>
<keyword evidence="1" id="KW-0472">Membrane</keyword>
<dbReference type="AlphaFoldDB" id="L0RCY3"/>
<feature type="transmembrane region" description="Helical" evidence="1">
    <location>
        <begin position="20"/>
        <end position="39"/>
    </location>
</feature>
<protein>
    <submittedName>
        <fullName evidence="2">Uncharacterized protein</fullName>
    </submittedName>
</protein>
<evidence type="ECO:0000313" key="2">
    <source>
        <dbReference type="EMBL" id="CCO24055.1"/>
    </source>
</evidence>
<dbReference type="EMBL" id="FO203522">
    <property type="protein sequence ID" value="CCO24055.1"/>
    <property type="molecule type" value="Genomic_DNA"/>
</dbReference>
<keyword evidence="3" id="KW-1185">Reference proteome</keyword>
<keyword evidence="1" id="KW-0812">Transmembrane</keyword>
<name>L0RCY3_9BACT</name>